<evidence type="ECO:0000256" key="7">
    <source>
        <dbReference type="ARBA" id="ARBA00022729"/>
    </source>
</evidence>
<dbReference type="PANTHER" id="PTHR11409">
    <property type="entry name" value="ADENOSINE DEAMINASE"/>
    <property type="match status" value="1"/>
</dbReference>
<comment type="cofactor">
    <cofactor evidence="1">
        <name>Zn(2+)</name>
        <dbReference type="ChEBI" id="CHEBI:29105"/>
    </cofactor>
</comment>
<evidence type="ECO:0000256" key="5">
    <source>
        <dbReference type="ARBA" id="ARBA00022525"/>
    </source>
</evidence>
<dbReference type="GO" id="GO:0006154">
    <property type="term" value="P:adenosine catabolic process"/>
    <property type="evidence" value="ECO:0007669"/>
    <property type="project" value="TreeGrafter"/>
</dbReference>
<dbReference type="EMBL" id="ACYE01000349">
    <property type="protein sequence ID" value="EFE39125.1"/>
    <property type="molecule type" value="Genomic_DNA"/>
</dbReference>
<evidence type="ECO:0000256" key="2">
    <source>
        <dbReference type="ARBA" id="ARBA00004613"/>
    </source>
</evidence>
<keyword evidence="6" id="KW-0479">Metal-binding</keyword>
<dbReference type="AlphaFoldDB" id="D4DGA8"/>
<evidence type="ECO:0000256" key="4">
    <source>
        <dbReference type="ARBA" id="ARBA00012784"/>
    </source>
</evidence>
<reference evidence="12" key="1">
    <citation type="journal article" date="2011" name="Genome Biol.">
        <title>Comparative and functional genomics provide insights into the pathogenicity of dermatophytic fungi.</title>
        <authorList>
            <person name="Burmester A."/>
            <person name="Shelest E."/>
            <person name="Gloeckner G."/>
            <person name="Heddergott C."/>
            <person name="Schindler S."/>
            <person name="Staib P."/>
            <person name="Heidel A."/>
            <person name="Felder M."/>
            <person name="Petzold A."/>
            <person name="Szafranski K."/>
            <person name="Feuermann M."/>
            <person name="Pedruzzi I."/>
            <person name="Priebe S."/>
            <person name="Groth M."/>
            <person name="Winkler R."/>
            <person name="Li W."/>
            <person name="Kniemeyer O."/>
            <person name="Schroeckh V."/>
            <person name="Hertweck C."/>
            <person name="Hube B."/>
            <person name="White T.C."/>
            <person name="Platzer M."/>
            <person name="Guthke R."/>
            <person name="Heitman J."/>
            <person name="Woestemeyer J."/>
            <person name="Zipfel P.F."/>
            <person name="Monod M."/>
            <person name="Brakhage A.A."/>
        </authorList>
    </citation>
    <scope>NUCLEOTIDE SEQUENCE [LARGE SCALE GENOMIC DNA]</scope>
    <source>
        <strain evidence="12">HKI 0517</strain>
    </source>
</reference>
<dbReference type="PANTHER" id="PTHR11409:SF39">
    <property type="entry name" value="ADENOSINE DEAMINASE 2"/>
    <property type="match status" value="1"/>
</dbReference>
<evidence type="ECO:0000313" key="11">
    <source>
        <dbReference type="EMBL" id="EFE39125.1"/>
    </source>
</evidence>
<dbReference type="Gene3D" id="3.20.20.140">
    <property type="entry name" value="Metal-dependent hydrolases"/>
    <property type="match status" value="1"/>
</dbReference>
<evidence type="ECO:0000256" key="8">
    <source>
        <dbReference type="ARBA" id="ARBA00022801"/>
    </source>
</evidence>
<dbReference type="InterPro" id="IPR001365">
    <property type="entry name" value="A_deaminase_dom"/>
</dbReference>
<dbReference type="Proteomes" id="UP000008383">
    <property type="component" value="Unassembled WGS sequence"/>
</dbReference>
<dbReference type="GeneID" id="9583672"/>
<dbReference type="InterPro" id="IPR032466">
    <property type="entry name" value="Metal_Hydrolase"/>
</dbReference>
<evidence type="ECO:0000256" key="9">
    <source>
        <dbReference type="ARBA" id="ARBA00047764"/>
    </source>
</evidence>
<dbReference type="FunFam" id="3.20.20.140:FF:000017">
    <property type="entry name" value="Adenosine deaminase 2"/>
    <property type="match status" value="1"/>
</dbReference>
<name>D4DGA8_TRIVH</name>
<evidence type="ECO:0000313" key="12">
    <source>
        <dbReference type="Proteomes" id="UP000008383"/>
    </source>
</evidence>
<dbReference type="KEGG" id="tve:TRV_06212"/>
<gene>
    <name evidence="11" type="ORF">TRV_06212</name>
</gene>
<keyword evidence="8" id="KW-0378">Hydrolase</keyword>
<dbReference type="GO" id="GO:0046872">
    <property type="term" value="F:metal ion binding"/>
    <property type="evidence" value="ECO:0007669"/>
    <property type="project" value="UniProtKB-KW"/>
</dbReference>
<keyword evidence="7" id="KW-0732">Signal</keyword>
<dbReference type="InterPro" id="IPR006330">
    <property type="entry name" value="Ado/ade_deaminase"/>
</dbReference>
<dbReference type="SUPFAM" id="SSF51556">
    <property type="entry name" value="Metallo-dependent hydrolases"/>
    <property type="match status" value="1"/>
</dbReference>
<dbReference type="GO" id="GO:0046103">
    <property type="term" value="P:inosine biosynthetic process"/>
    <property type="evidence" value="ECO:0007669"/>
    <property type="project" value="TreeGrafter"/>
</dbReference>
<evidence type="ECO:0000259" key="10">
    <source>
        <dbReference type="Pfam" id="PF00962"/>
    </source>
</evidence>
<keyword evidence="5" id="KW-0964">Secreted</keyword>
<dbReference type="GO" id="GO:0004000">
    <property type="term" value="F:adenosine deaminase activity"/>
    <property type="evidence" value="ECO:0007669"/>
    <property type="project" value="TreeGrafter"/>
</dbReference>
<dbReference type="Pfam" id="PF00962">
    <property type="entry name" value="A_deaminase"/>
    <property type="match status" value="1"/>
</dbReference>
<evidence type="ECO:0000256" key="6">
    <source>
        <dbReference type="ARBA" id="ARBA00022723"/>
    </source>
</evidence>
<comment type="subcellular location">
    <subcellularLocation>
        <location evidence="2">Secreted</location>
    </subcellularLocation>
</comment>
<dbReference type="GO" id="GO:0005576">
    <property type="term" value="C:extracellular region"/>
    <property type="evidence" value="ECO:0007669"/>
    <property type="project" value="UniProtKB-SubCell"/>
</dbReference>
<comment type="catalytic activity">
    <reaction evidence="9">
        <text>adenosine + H2O + H(+) = inosine + NH4(+)</text>
        <dbReference type="Rhea" id="RHEA:24408"/>
        <dbReference type="ChEBI" id="CHEBI:15377"/>
        <dbReference type="ChEBI" id="CHEBI:15378"/>
        <dbReference type="ChEBI" id="CHEBI:16335"/>
        <dbReference type="ChEBI" id="CHEBI:17596"/>
        <dbReference type="ChEBI" id="CHEBI:28938"/>
        <dbReference type="EC" id="3.5.4.4"/>
    </reaction>
</comment>
<evidence type="ECO:0000256" key="1">
    <source>
        <dbReference type="ARBA" id="ARBA00001947"/>
    </source>
</evidence>
<sequence length="573" mass="63741">MEDKGPEAAALASHFAARDALISKELSLRSDTAFRNALSPVASQACAIVSHIREAEHASIWKHDPSNPDNEEGIELYPGMMFGLAKRKLESTHLWRIAKRMPKGALLHCHLGAMVEVDWLFERILAVEGMHVCSSEALDTEAARARAVVLFKYVTPKPGSSHVSIWSSAYQPDTYVPAAEAADAFPSTGRQGFVNWLYDRSVISERSSIEHHLGVDEVWRKMAAAFPTLGSLLGYEPVYRLFLRKMLQNLAADGVRWVEIRDVFGSPFAREGQDVPDTGFNYRVAVMGEEIEAFKKTEEGKNFWGGRLIWTALRFLDADSIVASKLIDVEKANKRDPGMKDCLEAKKAHPHLVAGFDLVGQEDLGQTLAALMPQILWFRQQCISQNLNIPFFFHAGECLGDGDSTDRNLYDAILLNTRRIGHAFSLFKHPHLIDIVKQRRIMVESCPISNEVLRLTATVLAHPLPALLARGVSASLSNDDPALLGQGTSGMSHDFWQAVQAWENLGLAGLGSLAENSVRYAAFEDEDDEEWVGGIDTGYEGGGVKAERMKLWRQEWEAFCQWIVDEYGAEFAK</sequence>
<proteinExistence type="inferred from homology"/>
<feature type="domain" description="Adenosine deaminase" evidence="10">
    <location>
        <begin position="243"/>
        <end position="532"/>
    </location>
</feature>
<organism evidence="11 12">
    <name type="scientific">Trichophyton verrucosum (strain HKI 0517)</name>
    <dbReference type="NCBI Taxonomy" id="663202"/>
    <lineage>
        <taxon>Eukaryota</taxon>
        <taxon>Fungi</taxon>
        <taxon>Dikarya</taxon>
        <taxon>Ascomycota</taxon>
        <taxon>Pezizomycotina</taxon>
        <taxon>Eurotiomycetes</taxon>
        <taxon>Eurotiomycetidae</taxon>
        <taxon>Onygenales</taxon>
        <taxon>Arthrodermataceae</taxon>
        <taxon>Trichophyton</taxon>
    </lineage>
</organism>
<comment type="caution">
    <text evidence="11">The sequence shown here is derived from an EMBL/GenBank/DDBJ whole genome shotgun (WGS) entry which is preliminary data.</text>
</comment>
<dbReference type="RefSeq" id="XP_003019749.1">
    <property type="nucleotide sequence ID" value="XM_003019703.1"/>
</dbReference>
<keyword evidence="12" id="KW-1185">Reference proteome</keyword>
<accession>D4DGA8</accession>
<protein>
    <recommendedName>
        <fullName evidence="4">adenosine deaminase</fullName>
        <ecNumber evidence="4">3.5.4.4</ecNumber>
    </recommendedName>
</protein>
<evidence type="ECO:0000256" key="3">
    <source>
        <dbReference type="ARBA" id="ARBA00006083"/>
    </source>
</evidence>
<dbReference type="EC" id="3.5.4.4" evidence="4"/>
<comment type="similarity">
    <text evidence="3">Belongs to the metallo-dependent hydrolases superfamily. Adenosine and AMP deaminases family. ADGF subfamily.</text>
</comment>
<dbReference type="OrthoDB" id="7202371at2759"/>
<dbReference type="HOGENOM" id="CLU_022829_2_1_1"/>